<sequence>MPEKMKESTRIFAENQCAKNRARIEREKKGDYGIPIHIVVSYNEPEIPMEKENEKL</sequence>
<dbReference type="EMBL" id="LAZR01004246">
    <property type="protein sequence ID" value="KKN10420.1"/>
    <property type="molecule type" value="Genomic_DNA"/>
</dbReference>
<evidence type="ECO:0000313" key="1">
    <source>
        <dbReference type="EMBL" id="KKN10420.1"/>
    </source>
</evidence>
<reference evidence="1" key="1">
    <citation type="journal article" date="2015" name="Nature">
        <title>Complex archaea that bridge the gap between prokaryotes and eukaryotes.</title>
        <authorList>
            <person name="Spang A."/>
            <person name="Saw J.H."/>
            <person name="Jorgensen S.L."/>
            <person name="Zaremba-Niedzwiedzka K."/>
            <person name="Martijn J."/>
            <person name="Lind A.E."/>
            <person name="van Eijk R."/>
            <person name="Schleper C."/>
            <person name="Guy L."/>
            <person name="Ettema T.J."/>
        </authorList>
    </citation>
    <scope>NUCLEOTIDE SEQUENCE</scope>
</reference>
<dbReference type="AlphaFoldDB" id="A0A0F9MT03"/>
<proteinExistence type="predicted"/>
<protein>
    <submittedName>
        <fullName evidence="1">Uncharacterized protein</fullName>
    </submittedName>
</protein>
<name>A0A0F9MT03_9ZZZZ</name>
<organism evidence="1">
    <name type="scientific">marine sediment metagenome</name>
    <dbReference type="NCBI Taxonomy" id="412755"/>
    <lineage>
        <taxon>unclassified sequences</taxon>
        <taxon>metagenomes</taxon>
        <taxon>ecological metagenomes</taxon>
    </lineage>
</organism>
<gene>
    <name evidence="1" type="ORF">LCGC14_1036830</name>
</gene>
<accession>A0A0F9MT03</accession>
<comment type="caution">
    <text evidence="1">The sequence shown here is derived from an EMBL/GenBank/DDBJ whole genome shotgun (WGS) entry which is preliminary data.</text>
</comment>